<feature type="transmembrane region" description="Helical" evidence="8">
    <location>
        <begin position="184"/>
        <end position="209"/>
    </location>
</feature>
<name>A0ABM8WU56_9BURK</name>
<proteinExistence type="inferred from homology"/>
<dbReference type="Pfam" id="PF02659">
    <property type="entry name" value="Mntp"/>
    <property type="match status" value="1"/>
</dbReference>
<comment type="function">
    <text evidence="8">Probably functions as a manganese efflux pump.</text>
</comment>
<evidence type="ECO:0000256" key="1">
    <source>
        <dbReference type="ARBA" id="ARBA00022448"/>
    </source>
</evidence>
<comment type="similarity">
    <text evidence="8">Belongs to the MntP (TC 9.B.29) family.</text>
</comment>
<feature type="transmembrane region" description="Helical" evidence="8">
    <location>
        <begin position="216"/>
        <end position="234"/>
    </location>
</feature>
<keyword evidence="4 8" id="KW-1133">Transmembrane helix</keyword>
<keyword evidence="1 8" id="KW-0813">Transport</keyword>
<keyword evidence="2 8" id="KW-1003">Cell membrane</keyword>
<dbReference type="EMBL" id="CAJZAG010000004">
    <property type="protein sequence ID" value="CAG9170998.1"/>
    <property type="molecule type" value="Genomic_DNA"/>
</dbReference>
<organism evidence="9 10">
    <name type="scientific">Cupriavidus pampae</name>
    <dbReference type="NCBI Taxonomy" id="659251"/>
    <lineage>
        <taxon>Bacteria</taxon>
        <taxon>Pseudomonadati</taxon>
        <taxon>Pseudomonadota</taxon>
        <taxon>Betaproteobacteria</taxon>
        <taxon>Burkholderiales</taxon>
        <taxon>Burkholderiaceae</taxon>
        <taxon>Cupriavidus</taxon>
    </lineage>
</organism>
<keyword evidence="7 8" id="KW-0464">Manganese</keyword>
<dbReference type="InterPro" id="IPR022929">
    <property type="entry name" value="Put_MntP"/>
</dbReference>
<dbReference type="NCBIfam" id="NF008546">
    <property type="entry name" value="PRK11469.1"/>
    <property type="match status" value="1"/>
</dbReference>
<evidence type="ECO:0000313" key="10">
    <source>
        <dbReference type="Proteomes" id="UP000706525"/>
    </source>
</evidence>
<comment type="caution">
    <text evidence="9">The sequence shown here is derived from an EMBL/GenBank/DDBJ whole genome shotgun (WGS) entry which is preliminary data.</text>
</comment>
<keyword evidence="3 8" id="KW-0812">Transmembrane</keyword>
<comment type="subcellular location">
    <subcellularLocation>
        <location evidence="8">Cell membrane</location>
        <topology evidence="8">Multi-pass membrane protein</topology>
    </subcellularLocation>
</comment>
<dbReference type="PANTHER" id="PTHR35529:SF1">
    <property type="entry name" value="MANGANESE EFFLUX PUMP MNTP-RELATED"/>
    <property type="match status" value="1"/>
</dbReference>
<keyword evidence="10" id="KW-1185">Reference proteome</keyword>
<reference evidence="9 10" key="1">
    <citation type="submission" date="2021-08" db="EMBL/GenBank/DDBJ databases">
        <authorList>
            <person name="Peeters C."/>
        </authorList>
    </citation>
    <scope>NUCLEOTIDE SEQUENCE [LARGE SCALE GENOMIC DNA]</scope>
    <source>
        <strain evidence="9 10">LMG 32289</strain>
    </source>
</reference>
<evidence type="ECO:0000313" key="9">
    <source>
        <dbReference type="EMBL" id="CAG9170998.1"/>
    </source>
</evidence>
<keyword evidence="6 8" id="KW-0472">Membrane</keyword>
<feature type="transmembrane region" description="Helical" evidence="8">
    <location>
        <begin position="156"/>
        <end position="178"/>
    </location>
</feature>
<dbReference type="PANTHER" id="PTHR35529">
    <property type="entry name" value="MANGANESE EFFLUX PUMP MNTP-RELATED"/>
    <property type="match status" value="1"/>
</dbReference>
<evidence type="ECO:0000256" key="2">
    <source>
        <dbReference type="ARBA" id="ARBA00022475"/>
    </source>
</evidence>
<accession>A0ABM8WU56</accession>
<feature type="transmembrane region" description="Helical" evidence="8">
    <location>
        <begin position="91"/>
        <end position="110"/>
    </location>
</feature>
<gene>
    <name evidence="8 9" type="primary">mntP</name>
    <name evidence="9" type="ORF">LMG32289_02221</name>
</gene>
<dbReference type="InterPro" id="IPR003810">
    <property type="entry name" value="Mntp/YtaF"/>
</dbReference>
<dbReference type="Proteomes" id="UP000706525">
    <property type="component" value="Unassembled WGS sequence"/>
</dbReference>
<evidence type="ECO:0000256" key="6">
    <source>
        <dbReference type="ARBA" id="ARBA00023136"/>
    </source>
</evidence>
<evidence type="ECO:0000256" key="5">
    <source>
        <dbReference type="ARBA" id="ARBA00023065"/>
    </source>
</evidence>
<keyword evidence="5 8" id="KW-0406">Ion transport</keyword>
<evidence type="ECO:0000256" key="4">
    <source>
        <dbReference type="ARBA" id="ARBA00022989"/>
    </source>
</evidence>
<dbReference type="HAMAP" id="MF_01521">
    <property type="entry name" value="MntP_pump"/>
    <property type="match status" value="1"/>
</dbReference>
<evidence type="ECO:0000256" key="8">
    <source>
        <dbReference type="HAMAP-Rule" id="MF_01521"/>
    </source>
</evidence>
<sequence>MLGNAYHGANGLCLARETFDFALISPGLVVGREVIGFFVTPAPRAIERATSNMSFLSIIFLAFAMATDAFAAAIGKGAALHKPDYREAIKAGLIFGTIEAATPVIGWGLGRAAQEYVTEWDHWIAFTLLLVLGLRMIWAGFQTGAVEEEKPDSHSFWALAITGFATSIDAMAVGAGLAFVDVNIVVAAIAIGLATTLMVTIGVLVGRLVGPALGRWAEAAGGVVLIVIGSVILYEHLYVI</sequence>
<protein>
    <recommendedName>
        <fullName evidence="8">Putative manganese efflux pump MntP</fullName>
    </recommendedName>
</protein>
<evidence type="ECO:0000256" key="7">
    <source>
        <dbReference type="ARBA" id="ARBA00023211"/>
    </source>
</evidence>
<feature type="transmembrane region" description="Helical" evidence="8">
    <location>
        <begin position="122"/>
        <end position="144"/>
    </location>
</feature>
<evidence type="ECO:0000256" key="3">
    <source>
        <dbReference type="ARBA" id="ARBA00022692"/>
    </source>
</evidence>
<feature type="transmembrane region" description="Helical" evidence="8">
    <location>
        <begin position="55"/>
        <end position="79"/>
    </location>
</feature>